<dbReference type="InterPro" id="IPR054098">
    <property type="entry name" value="NGO1945-like_C"/>
</dbReference>
<accession>A0A3D8VHY3</accession>
<feature type="domain" description="Putative DNA-binding" evidence="1">
    <location>
        <begin position="9"/>
        <end position="94"/>
    </location>
</feature>
<dbReference type="InterPro" id="IPR044922">
    <property type="entry name" value="DUF2063_N_sf"/>
</dbReference>
<reference evidence="3 4" key="1">
    <citation type="submission" date="2018-08" db="EMBL/GenBank/DDBJ databases">
        <title>Lysobacter soli KCTC 22011, whole genome shotgun sequence.</title>
        <authorList>
            <person name="Zhang X."/>
            <person name="Feng G."/>
            <person name="Zhu H."/>
        </authorList>
    </citation>
    <scope>NUCLEOTIDE SEQUENCE [LARGE SCALE GENOMIC DNA]</scope>
    <source>
        <strain evidence="3 4">KCTC 22011</strain>
    </source>
</reference>
<evidence type="ECO:0000259" key="2">
    <source>
        <dbReference type="Pfam" id="PF22106"/>
    </source>
</evidence>
<sequence>MPETTLREQQFALARHIRDPEGNRPPPGVQDRRLKVYRELFFHSIEGLLAGGFPVIRETLGTTIWLELVRAFYAGHRSRTPLFTQIAGEFVTYLEGRADDAAIPPWLPELAHYEWVEQALFVSDASLPAHDPDGDLLDGVPVLSPLAMPLIYRWPVADIGPQHRPDAAPDTPTTLLVHRDAEHQVQFTRISPLVYSLLESLAKHAWTGRAHLTALASRVGAEPAALEADGLRMLRDLRERGVVPGTRIGRTNGSSNAP</sequence>
<dbReference type="InterPro" id="IPR018640">
    <property type="entry name" value="DUF2063"/>
</dbReference>
<organism evidence="3 4">
    <name type="scientific">Lysobacter soli</name>
    <dbReference type="NCBI Taxonomy" id="453783"/>
    <lineage>
        <taxon>Bacteria</taxon>
        <taxon>Pseudomonadati</taxon>
        <taxon>Pseudomonadota</taxon>
        <taxon>Gammaproteobacteria</taxon>
        <taxon>Lysobacterales</taxon>
        <taxon>Lysobacteraceae</taxon>
        <taxon>Lysobacter</taxon>
    </lineage>
</organism>
<evidence type="ECO:0000313" key="4">
    <source>
        <dbReference type="Proteomes" id="UP000256829"/>
    </source>
</evidence>
<dbReference type="AlphaFoldDB" id="A0A3D8VHY3"/>
<dbReference type="Proteomes" id="UP000256829">
    <property type="component" value="Unassembled WGS sequence"/>
</dbReference>
<comment type="caution">
    <text evidence="3">The sequence shown here is derived from an EMBL/GenBank/DDBJ whole genome shotgun (WGS) entry which is preliminary data.</text>
</comment>
<gene>
    <name evidence="3" type="ORF">DX912_03375</name>
</gene>
<feature type="domain" description="NGO1945-like C-terminal" evidence="2">
    <location>
        <begin position="144"/>
        <end position="238"/>
    </location>
</feature>
<dbReference type="Pfam" id="PF09836">
    <property type="entry name" value="DUF2063"/>
    <property type="match status" value="1"/>
</dbReference>
<dbReference type="Gene3D" id="1.10.150.690">
    <property type="entry name" value="DUF2063"/>
    <property type="match status" value="1"/>
</dbReference>
<evidence type="ECO:0000259" key="1">
    <source>
        <dbReference type="Pfam" id="PF09836"/>
    </source>
</evidence>
<dbReference type="EMBL" id="QTJR01000002">
    <property type="protein sequence ID" value="RDY68955.1"/>
    <property type="molecule type" value="Genomic_DNA"/>
</dbReference>
<proteinExistence type="predicted"/>
<protein>
    <submittedName>
        <fullName evidence="3">DUF2063 domain-containing protein</fullName>
    </submittedName>
</protein>
<keyword evidence="4" id="KW-1185">Reference proteome</keyword>
<dbReference type="Pfam" id="PF22106">
    <property type="entry name" value="NGO1945_C"/>
    <property type="match status" value="1"/>
</dbReference>
<dbReference type="Gene3D" id="3.90.930.50">
    <property type="match status" value="1"/>
</dbReference>
<evidence type="ECO:0000313" key="3">
    <source>
        <dbReference type="EMBL" id="RDY68955.1"/>
    </source>
</evidence>
<name>A0A3D8VHY3_9GAMM</name>